<feature type="transmembrane region" description="Helical" evidence="1">
    <location>
        <begin position="54"/>
        <end position="81"/>
    </location>
</feature>
<feature type="transmembrane region" description="Helical" evidence="1">
    <location>
        <begin position="93"/>
        <end position="119"/>
    </location>
</feature>
<feature type="transmembrane region" description="Helical" evidence="1">
    <location>
        <begin position="222"/>
        <end position="243"/>
    </location>
</feature>
<evidence type="ECO:0000313" key="2">
    <source>
        <dbReference type="EMBL" id="QGS52123.1"/>
    </source>
</evidence>
<dbReference type="AlphaFoldDB" id="A0A6I6CJ79"/>
<keyword evidence="1" id="KW-0812">Transmembrane</keyword>
<proteinExistence type="predicted"/>
<accession>A0A6I6CJ79</accession>
<name>A0A6I6CJ79_9MOLU</name>
<keyword evidence="1" id="KW-1133">Transmembrane helix</keyword>
<protein>
    <submittedName>
        <fullName evidence="2">Uncharacterized protein</fullName>
    </submittedName>
</protein>
<reference evidence="2 3" key="1">
    <citation type="submission" date="2019-11" db="EMBL/GenBank/DDBJ databases">
        <title>Complete genome sequence of Spiroplasma tabanidicola TAUS-1 (DSM 22603).</title>
        <authorList>
            <person name="Huang C.-T."/>
            <person name="Lin Y.-C."/>
            <person name="Kuo C.-H."/>
        </authorList>
    </citation>
    <scope>NUCLEOTIDE SEQUENCE [LARGE SCALE GENOMIC DNA]</scope>
    <source>
        <strain evidence="2 3">TAUS-1</strain>
    </source>
</reference>
<evidence type="ECO:0000256" key="1">
    <source>
        <dbReference type="SAM" id="Phobius"/>
    </source>
</evidence>
<evidence type="ECO:0000313" key="3">
    <source>
        <dbReference type="Proteomes" id="UP000424468"/>
    </source>
</evidence>
<keyword evidence="1" id="KW-0472">Membrane</keyword>
<feature type="transmembrane region" description="Helical" evidence="1">
    <location>
        <begin position="151"/>
        <end position="172"/>
    </location>
</feature>
<keyword evidence="3" id="KW-1185">Reference proteome</keyword>
<feature type="transmembrane region" description="Helical" evidence="1">
    <location>
        <begin position="12"/>
        <end position="34"/>
    </location>
</feature>
<dbReference type="EMBL" id="CP046276">
    <property type="protein sequence ID" value="QGS52123.1"/>
    <property type="molecule type" value="Genomic_DNA"/>
</dbReference>
<gene>
    <name evidence="2" type="ORF">STABA_v1c07670</name>
</gene>
<organism evidence="2 3">
    <name type="scientific">Spiroplasma tabanidicola</name>
    <dbReference type="NCBI Taxonomy" id="324079"/>
    <lineage>
        <taxon>Bacteria</taxon>
        <taxon>Bacillati</taxon>
        <taxon>Mycoplasmatota</taxon>
        <taxon>Mollicutes</taxon>
        <taxon>Entomoplasmatales</taxon>
        <taxon>Spiroplasmataceae</taxon>
        <taxon>Spiroplasma</taxon>
    </lineage>
</organism>
<feature type="transmembrane region" description="Helical" evidence="1">
    <location>
        <begin position="184"/>
        <end position="202"/>
    </location>
</feature>
<sequence>MNNNVIKNKKKLIGTVFLVFLILGVIIGAALIIISIVFENLIVGFFKDDKNISWWAYLIFIYGITCILVSLNLLFYVYLYVEKRLISSKQGKIYLLSLSSFLTLSLIGLLFAFIGYMYLNSVKKESREDGVLENNYKNNFKANQKLNRRLILSYVGYAISIIFVLSLVLRHNILFNGIGNKGDLFLYIIWNFIGIIYCYIINSLLLISTNIYLKENKNISKLWLAVSQILFISCFILTAYYAYKNVKYKKAHNIS</sequence>
<dbReference type="Proteomes" id="UP000424468">
    <property type="component" value="Chromosome"/>
</dbReference>
<dbReference type="RefSeq" id="WP_156006764.1">
    <property type="nucleotide sequence ID" value="NZ_CP046276.1"/>
</dbReference>
<dbReference type="KEGG" id="stab:STABA_v1c07670"/>